<evidence type="ECO:0000259" key="3">
    <source>
        <dbReference type="SMART" id="SM00992"/>
    </source>
</evidence>
<feature type="domain" description="Hemimethylated DNA-binding" evidence="3">
    <location>
        <begin position="226"/>
        <end position="336"/>
    </location>
</feature>
<feature type="region of interest" description="Disordered" evidence="2">
    <location>
        <begin position="345"/>
        <end position="383"/>
    </location>
</feature>
<feature type="compositionally biased region" description="Acidic residues" evidence="2">
    <location>
        <begin position="352"/>
        <end position="365"/>
    </location>
</feature>
<sequence length="383" mass="42800">MGALRTVQVRTAVVTTTASSSSQPRSQLLGGSKGSVYVRSSSRITCTARNTRHAAHQWQSLHQRSVGSPTGISRGRLDARGTRLNKLCARAASGEEQTTIEVRERSAFVNEELLLFFFKIDLGTRLQRALNLDRYDDAQALRAKIEEVEAAISRHEEQKTGGEQKSQDKITDRTAEGLRLRSELQRAIEEERYADAATIRDKLSAIETDTLADSLTAAAAQSKARGFAYRLGLRVVHKQDKWVGIVCGMDPVCCEAKEWREAAGLDELSDGVNQPFYQVLVDTAGVGAYDVAYVPQERLLPFEDQAEEGVEVKEIDHPYTYLLFFGMDKKGNYIPTRNLREKYKAERYVDPNEWEDEEDDEEDNGNDSGDGNSGDGRPSDWLQ</sequence>
<dbReference type="EMBL" id="HBFA01000389">
    <property type="protein sequence ID" value="CAD8647566.1"/>
    <property type="molecule type" value="Transcribed_RNA"/>
</dbReference>
<proteinExistence type="predicted"/>
<reference evidence="4" key="1">
    <citation type="submission" date="2021-01" db="EMBL/GenBank/DDBJ databases">
        <authorList>
            <person name="Corre E."/>
            <person name="Pelletier E."/>
            <person name="Niang G."/>
            <person name="Scheremetjew M."/>
            <person name="Finn R."/>
            <person name="Kale V."/>
            <person name="Holt S."/>
            <person name="Cochrane G."/>
            <person name="Meng A."/>
            <person name="Brown T."/>
            <person name="Cohen L."/>
        </authorList>
    </citation>
    <scope>NUCLEOTIDE SEQUENCE</scope>
    <source>
        <strain evidence="4">CCMP722</strain>
    </source>
</reference>
<dbReference type="NCBIfam" id="TIGR02097">
    <property type="entry name" value="yccV"/>
    <property type="match status" value="1"/>
</dbReference>
<evidence type="ECO:0000256" key="2">
    <source>
        <dbReference type="SAM" id="MobiDB-lite"/>
    </source>
</evidence>
<organism evidence="4">
    <name type="scientific">Pyramimonas obovata</name>
    <dbReference type="NCBI Taxonomy" id="1411642"/>
    <lineage>
        <taxon>Eukaryota</taxon>
        <taxon>Viridiplantae</taxon>
        <taxon>Chlorophyta</taxon>
        <taxon>Pyramimonadophyceae</taxon>
        <taxon>Pyramimonadales</taxon>
        <taxon>Pyramimonadaceae</taxon>
        <taxon>Pyramimonas</taxon>
        <taxon>Pyramimonas incertae sedis</taxon>
    </lineage>
</organism>
<dbReference type="PANTHER" id="PTHR48439">
    <property type="entry name" value="HEMIMETHYLATED DNA-BINDING DOMAIN-CONTAINING PROTEIN"/>
    <property type="match status" value="1"/>
</dbReference>
<dbReference type="Gene3D" id="2.30.30.390">
    <property type="entry name" value="Hemimethylated DNA-binding domain"/>
    <property type="match status" value="1"/>
</dbReference>
<name>A0A7S0MSD0_9CHLO</name>
<dbReference type="InterPro" id="IPR036623">
    <property type="entry name" value="Hemimethylated_DNA-bd_sf"/>
</dbReference>
<dbReference type="SMART" id="SM00992">
    <property type="entry name" value="YccV-like"/>
    <property type="match status" value="1"/>
</dbReference>
<protein>
    <recommendedName>
        <fullName evidence="3">Hemimethylated DNA-binding domain-containing protein</fullName>
    </recommendedName>
</protein>
<evidence type="ECO:0000256" key="1">
    <source>
        <dbReference type="SAM" id="Coils"/>
    </source>
</evidence>
<gene>
    <name evidence="4" type="ORF">POBO1169_LOCUS180</name>
</gene>
<evidence type="ECO:0000313" key="4">
    <source>
        <dbReference type="EMBL" id="CAD8647566.1"/>
    </source>
</evidence>
<dbReference type="InterPro" id="IPR053189">
    <property type="entry name" value="Clp_protease_adapter_ClpF"/>
</dbReference>
<dbReference type="InterPro" id="IPR011722">
    <property type="entry name" value="Hemimethylated_DNA-bd_dom"/>
</dbReference>
<dbReference type="PANTHER" id="PTHR48439:SF1">
    <property type="entry name" value="HEMIMETHYLATED DNA-BINDING DOMAIN-CONTAINING PROTEIN"/>
    <property type="match status" value="1"/>
</dbReference>
<accession>A0A7S0MSD0</accession>
<dbReference type="AlphaFoldDB" id="A0A7S0MSD0"/>
<dbReference type="SUPFAM" id="SSF141255">
    <property type="entry name" value="YccV-like"/>
    <property type="match status" value="1"/>
</dbReference>
<dbReference type="Pfam" id="PF08755">
    <property type="entry name" value="YccV-like"/>
    <property type="match status" value="1"/>
</dbReference>
<dbReference type="GO" id="GO:0003677">
    <property type="term" value="F:DNA binding"/>
    <property type="evidence" value="ECO:0007669"/>
    <property type="project" value="InterPro"/>
</dbReference>
<feature type="coiled-coil region" evidence="1">
    <location>
        <begin position="138"/>
        <end position="165"/>
    </location>
</feature>
<keyword evidence="1" id="KW-0175">Coiled coil</keyword>